<dbReference type="Pfam" id="PF00668">
    <property type="entry name" value="Condensation"/>
    <property type="match status" value="2"/>
</dbReference>
<dbReference type="InterPro" id="IPR000873">
    <property type="entry name" value="AMP-dep_synth/lig_dom"/>
</dbReference>
<dbReference type="Gene3D" id="1.10.1200.10">
    <property type="entry name" value="ACP-like"/>
    <property type="match status" value="2"/>
</dbReference>
<dbReference type="InterPro" id="IPR023213">
    <property type="entry name" value="CAT-like_dom_sf"/>
</dbReference>
<dbReference type="GO" id="GO:0044550">
    <property type="term" value="P:secondary metabolite biosynthetic process"/>
    <property type="evidence" value="ECO:0007669"/>
    <property type="project" value="UniProtKB-ARBA"/>
</dbReference>
<dbReference type="CDD" id="cd05930">
    <property type="entry name" value="A_NRPS"/>
    <property type="match status" value="2"/>
</dbReference>
<dbReference type="RefSeq" id="WP_037478872.1">
    <property type="nucleotide sequence ID" value="NZ_AZRA01000025.1"/>
</dbReference>
<keyword evidence="2" id="KW-0596">Phosphopantetheine</keyword>
<evidence type="ECO:0000256" key="2">
    <source>
        <dbReference type="ARBA" id="ARBA00022450"/>
    </source>
</evidence>
<dbReference type="NCBIfam" id="TIGR01733">
    <property type="entry name" value="AA-adenyl-dom"/>
    <property type="match status" value="2"/>
</dbReference>
<dbReference type="PROSITE" id="PS50075">
    <property type="entry name" value="CARRIER"/>
    <property type="match status" value="2"/>
</dbReference>
<dbReference type="PROSITE" id="PS00455">
    <property type="entry name" value="AMP_BINDING"/>
    <property type="match status" value="2"/>
</dbReference>
<dbReference type="SUPFAM" id="SSF47336">
    <property type="entry name" value="ACP-like"/>
    <property type="match status" value="2"/>
</dbReference>
<dbReference type="PROSITE" id="PS00012">
    <property type="entry name" value="PHOSPHOPANTETHEINE"/>
    <property type="match status" value="1"/>
</dbReference>
<dbReference type="Pfam" id="PF00501">
    <property type="entry name" value="AMP-binding"/>
    <property type="match status" value="2"/>
</dbReference>
<accession>A0A059KQ78</accession>
<dbReference type="NCBIfam" id="NF003417">
    <property type="entry name" value="PRK04813.1"/>
    <property type="match status" value="2"/>
</dbReference>
<dbReference type="Gene3D" id="3.40.50.980">
    <property type="match status" value="4"/>
</dbReference>
<dbReference type="Pfam" id="PF00550">
    <property type="entry name" value="PP-binding"/>
    <property type="match status" value="2"/>
</dbReference>
<dbReference type="InterPro" id="IPR006162">
    <property type="entry name" value="Ppantetheine_attach_site"/>
</dbReference>
<keyword evidence="3" id="KW-0597">Phosphoprotein</keyword>
<dbReference type="STRING" id="34103.SAMN05421778_10855"/>
<dbReference type="InterPro" id="IPR041464">
    <property type="entry name" value="TubC_N"/>
</dbReference>
<feature type="domain" description="Carrier" evidence="5">
    <location>
        <begin position="1062"/>
        <end position="1137"/>
    </location>
</feature>
<dbReference type="InterPro" id="IPR001242">
    <property type="entry name" value="Condensation_dom"/>
</dbReference>
<dbReference type="SMART" id="SM00823">
    <property type="entry name" value="PKS_PP"/>
    <property type="match status" value="2"/>
</dbReference>
<dbReference type="Gene3D" id="1.10.10.1830">
    <property type="entry name" value="Non-ribosomal peptide synthase, adenylation domain"/>
    <property type="match status" value="1"/>
</dbReference>
<dbReference type="GO" id="GO:0031177">
    <property type="term" value="F:phosphopantetheine binding"/>
    <property type="evidence" value="ECO:0007669"/>
    <property type="project" value="InterPro"/>
</dbReference>
<feature type="compositionally biased region" description="Basic and acidic residues" evidence="4">
    <location>
        <begin position="2255"/>
        <end position="2267"/>
    </location>
</feature>
<keyword evidence="7" id="KW-1185">Reference proteome</keyword>
<proteinExistence type="predicted"/>
<evidence type="ECO:0000256" key="4">
    <source>
        <dbReference type="SAM" id="MobiDB-lite"/>
    </source>
</evidence>
<dbReference type="Gene3D" id="3.30.559.30">
    <property type="entry name" value="Nonribosomal peptide synthetase, condensation domain"/>
    <property type="match status" value="2"/>
</dbReference>
<dbReference type="PANTHER" id="PTHR45527:SF1">
    <property type="entry name" value="FATTY ACID SYNTHASE"/>
    <property type="match status" value="1"/>
</dbReference>
<dbReference type="Gene3D" id="3.30.300.30">
    <property type="match status" value="2"/>
</dbReference>
<evidence type="ECO:0000313" key="7">
    <source>
        <dbReference type="Proteomes" id="UP000026714"/>
    </source>
</evidence>
<name>A0A059KQ78_9BURK</name>
<dbReference type="Gene3D" id="3.30.559.10">
    <property type="entry name" value="Chloramphenicol acetyltransferase-like domain"/>
    <property type="match status" value="2"/>
</dbReference>
<comment type="caution">
    <text evidence="6">The sequence shown here is derived from an EMBL/GenBank/DDBJ whole genome shotgun (WGS) entry which is preliminary data.</text>
</comment>
<dbReference type="FunFam" id="3.40.50.12780:FF:000012">
    <property type="entry name" value="Non-ribosomal peptide synthetase"/>
    <property type="match status" value="2"/>
</dbReference>
<evidence type="ECO:0000259" key="5">
    <source>
        <dbReference type="PROSITE" id="PS50075"/>
    </source>
</evidence>
<feature type="region of interest" description="Disordered" evidence="4">
    <location>
        <begin position="2120"/>
        <end position="2141"/>
    </location>
</feature>
<dbReference type="InterPro" id="IPR036736">
    <property type="entry name" value="ACP-like_sf"/>
</dbReference>
<dbReference type="eggNOG" id="COG1020">
    <property type="taxonomic scope" value="Bacteria"/>
</dbReference>
<evidence type="ECO:0000256" key="3">
    <source>
        <dbReference type="ARBA" id="ARBA00022553"/>
    </source>
</evidence>
<evidence type="ECO:0000256" key="1">
    <source>
        <dbReference type="ARBA" id="ARBA00001957"/>
    </source>
</evidence>
<dbReference type="Pfam" id="PF13193">
    <property type="entry name" value="AMP-binding_C"/>
    <property type="match status" value="2"/>
</dbReference>
<dbReference type="FunFam" id="3.40.50.980:FF:000001">
    <property type="entry name" value="Non-ribosomal peptide synthetase"/>
    <property type="match status" value="2"/>
</dbReference>
<dbReference type="FunFam" id="3.30.300.30:FF:000010">
    <property type="entry name" value="Enterobactin synthetase component F"/>
    <property type="match status" value="1"/>
</dbReference>
<dbReference type="EMBL" id="AZRA01000025">
    <property type="protein sequence ID" value="KDB53389.1"/>
    <property type="molecule type" value="Genomic_DNA"/>
</dbReference>
<dbReference type="InterPro" id="IPR010071">
    <property type="entry name" value="AA_adenyl_dom"/>
</dbReference>
<feature type="compositionally biased region" description="Low complexity" evidence="4">
    <location>
        <begin position="2127"/>
        <end position="2136"/>
    </location>
</feature>
<dbReference type="FunFam" id="1.10.1200.10:FF:000016">
    <property type="entry name" value="Non-ribosomal peptide synthase"/>
    <property type="match status" value="2"/>
</dbReference>
<evidence type="ECO:0000313" key="6">
    <source>
        <dbReference type="EMBL" id="KDB53389.1"/>
    </source>
</evidence>
<dbReference type="FunFam" id="2.30.38.10:FF:000001">
    <property type="entry name" value="Non-ribosomal peptide synthetase PvdI"/>
    <property type="match status" value="1"/>
</dbReference>
<dbReference type="SUPFAM" id="SSF56801">
    <property type="entry name" value="Acetyl-CoA synthetase-like"/>
    <property type="match status" value="2"/>
</dbReference>
<feature type="region of interest" description="Disordered" evidence="4">
    <location>
        <begin position="2215"/>
        <end position="2267"/>
    </location>
</feature>
<dbReference type="InterPro" id="IPR020806">
    <property type="entry name" value="PKS_PP-bd"/>
</dbReference>
<dbReference type="InterPro" id="IPR009081">
    <property type="entry name" value="PP-bd_ACP"/>
</dbReference>
<dbReference type="InterPro" id="IPR044894">
    <property type="entry name" value="TubC_N_sf"/>
</dbReference>
<organism evidence="6 7">
    <name type="scientific">Sphaerotilus natans subsp. natans DSM 6575</name>
    <dbReference type="NCBI Taxonomy" id="1286631"/>
    <lineage>
        <taxon>Bacteria</taxon>
        <taxon>Pseudomonadati</taxon>
        <taxon>Pseudomonadota</taxon>
        <taxon>Betaproteobacteria</taxon>
        <taxon>Burkholderiales</taxon>
        <taxon>Sphaerotilaceae</taxon>
        <taxon>Sphaerotilus</taxon>
    </lineage>
</organism>
<reference evidence="6 7" key="1">
    <citation type="journal article" date="2014" name="FEMS Microbiol. Ecol.">
        <title>Sphaerotilus natans encrusted with nanoball-shaped Fe(III) oxide minerals formed by nitrate-reducing mixotrophic Fe(II) oxidation.</title>
        <authorList>
            <person name="Park S."/>
            <person name="Kim D.H."/>
            <person name="Lee J.H."/>
            <person name="Hur H.G."/>
        </authorList>
    </citation>
    <scope>NUCLEOTIDE SEQUENCE [LARGE SCALE GENOMIC DNA]</scope>
    <source>
        <strain evidence="6 7">DSM 6575</strain>
    </source>
</reference>
<dbReference type="PANTHER" id="PTHR45527">
    <property type="entry name" value="NONRIBOSOMAL PEPTIDE SYNTHETASE"/>
    <property type="match status" value="1"/>
</dbReference>
<feature type="domain" description="Carrier" evidence="5">
    <location>
        <begin position="2141"/>
        <end position="2216"/>
    </location>
</feature>
<dbReference type="Gene3D" id="2.30.38.10">
    <property type="entry name" value="Luciferase, Domain 3"/>
    <property type="match status" value="2"/>
</dbReference>
<dbReference type="Pfam" id="PF18563">
    <property type="entry name" value="TubC_N"/>
    <property type="match status" value="1"/>
</dbReference>
<dbReference type="GO" id="GO:0005829">
    <property type="term" value="C:cytosol"/>
    <property type="evidence" value="ECO:0007669"/>
    <property type="project" value="TreeGrafter"/>
</dbReference>
<dbReference type="GO" id="GO:0043041">
    <property type="term" value="P:amino acid activation for nonribosomal peptide biosynthetic process"/>
    <property type="evidence" value="ECO:0007669"/>
    <property type="project" value="TreeGrafter"/>
</dbReference>
<dbReference type="InterPro" id="IPR020845">
    <property type="entry name" value="AMP-binding_CS"/>
</dbReference>
<comment type="cofactor">
    <cofactor evidence="1">
        <name>pantetheine 4'-phosphate</name>
        <dbReference type="ChEBI" id="CHEBI:47942"/>
    </cofactor>
</comment>
<dbReference type="Proteomes" id="UP000026714">
    <property type="component" value="Unassembled WGS sequence"/>
</dbReference>
<dbReference type="GO" id="GO:0003824">
    <property type="term" value="F:catalytic activity"/>
    <property type="evidence" value="ECO:0007669"/>
    <property type="project" value="InterPro"/>
</dbReference>
<dbReference type="GO" id="GO:0072330">
    <property type="term" value="P:monocarboxylic acid biosynthetic process"/>
    <property type="evidence" value="ECO:0007669"/>
    <property type="project" value="UniProtKB-ARBA"/>
</dbReference>
<sequence length="2267" mass="244415">MKTDTHFNVVELLADLAARDITLWREGEQLRFRAPRAGLPPEALASLRLHKPAILAWLAEREAFGAGQADSPLSQGQLGLWLDWQIDPTSSRYHLVSIDRLPAGTCFDTLRQATRALLQRHPILRTVYPLSERCDRPDRPDSPEATDAVQPVQRLLVEAEPDFTVVDGRGWDAAQVEAWRRAFADKPFDLARGPVMRMAVLEVSTPSGAVEAQLHGSIHHIATDYTSQEILRHDLAALYHERVAGQGSVAAAVTDPGHLSPHDFVRWERDTLAAQGDALAAYWRDALSGEPALLDLPTVGHADGEARRHCVTLDAGLADGLRALARARRSTLYAVLLAAWQVLLGRHGGQSQFLIASPATTRALPGWTDTVGYFANPVLLRADLGGAPTFATLLQRTQAAQQQALAHQAWPHAEMMRLLQTHATPQRLHTGIAGFVCVALRQADAVTTDTLLQPLASEQRGMPQALTLTVLDRGGVLTAMFTYNAGRFEDTQIAAMAGHLQVLLQGIVANPEADIHALPLLTDAEQRQLLAWNATERNDPQGWTLVDLFEAHATATPAAPAVVCGDTSLSYADLDARANRIAQALIARGVGPDTLVGLCVSRSPDMVAGVLGILKAGGAYVPLDPDYPPERLRFLLEDCGAGLVLTQQALAEQVAALAPAGCVLLGLDEPDAWGAFPADRPARRTGPDDLAYVIYTSGSTGQPKGACLPHRALTNLVTAFHRVAPLAPGFRSLTLAPFGFDVAVWELHGTLGFGGALHIVPRDLLLAPEQLARTIRTCGIDSAYVPPALLEPLLDALGRDLPLRRLLVGVESIRQGLLQAWQDAAGVQGLVIVNGYGPTETTICSTFHRFTAAMDAQAPTPIGRPIDNTRIHLLDAHLQHVPPGVPGELCIAGTGLARGYLNRPDLTAERFIEVELGGRRERLYRTGDLARWRPDGELDYLGRIDHQIKLRGFRIEPGEIEAALVAHPAVVAAAAVVHGQGADAVLVGHVGLKDIADTAGAAALGTALRRWLQQRLPAHLVPTHLMVHARLPLTPNGKIDRRALPAPEIDTANDPSGNGLVAPRTPVEATLAAVFAEVLGRPAVGVHDDFFELGGHSLLALKLVRLAQQRLDRAVTATQLYRLRSVAALAAALDETGVEDTPDPMAMAFAAPLPVVTEEAVRCPLSHGQRALWFLQQSAPLSHAWNSGRVLRLQGPLQREALQQTLTDLVARHAALRRVVRVEDGGPMQQVLPPTRVVLAEVDAVGLDADALAAQVRAQFTQPFDLTQAVFRPVLIRHADDDHLLVLSIHHLATDAGSGEILTRELAQGYAARCAGTVAALPPLRHGWADFVRWEQGLLETAGPRLRAWWHQQLAGELPVLQLPLDVPRPPTRTFNGRAHVWHLDADLTQRVKALARRQRVSLFTLLLAVYLVQLHRTTGQSDLLVGTAPEAGRTRDEFAPVVGYFVNLIALRSRHDPDASPDFADFLDQVAQTVAGALAHQHYPFSALVQELLPQRDPSVPPLVQTLFLLGQQDEAEPLTAAGLQMTPWALAETGGQGAGQFDLALLADEHGGRLRLVFDHNADLFHADTIARMAGHYTTLLEAVVATVDARGAPDTAISRLPMLTAAEQQQLQAWNATDTPYSATSCVHQLFEAQARRRPQAVALVCGGEPVSYQALDARADRLARHLRRAGVGRGALVALWVDSGPALVTGMLGTLKAGGAFLPLDPHYPHERLVGILEDAGVQVLLTQTTTWPAAMAALKGLKATVQTLDLDTLCERPAEGEVEADAVAEVPAVAPDDLAYVIYTSGSTGQPKGVLLPHRGLVNLAEDFITLGQLTPESRFAQFAAWGFDGAVFEILVTLAAGATLVLATPQTRADPLAKVALLQQERVTVATLPPSLLATLDPEAFPHLATVVAVGEACPWTLALRWSRGRRFLNGYGPTEATVGTSFFEVTQPVDGPQTVPIGRPVANTRLHLLDTAGQVVPVGVPGELCIAGVGLARGYLNRPDLTADKFVERTVMGRRERLYRTGDLARRLGDGPLEFLGRIDHQVKLRGFRVELGEIEAVLRTHPALADAAVIVREDRPGEPRLVAYTVTASGVEAPDSGVLRAFASTRLPAFMLPAAWVRLDALPRNPSGKVDRRALPAPTAAPRTDSPMAPQNALERRLTALWQELLQIEQVGRDDSFFELGGHSLLLVKLKNRLDDWGVPALGLVDLFRHPTVATLARHLATAGSWDGHGGESTASPAPPPDDSRRAEARRTARGAGLRQRQIRKDARTEETSLD</sequence>
<gene>
    <name evidence="6" type="ORF">X805_09740</name>
</gene>
<protein>
    <recommendedName>
        <fullName evidence="5">Carrier domain-containing protein</fullName>
    </recommendedName>
</protein>
<dbReference type="CDD" id="cd19531">
    <property type="entry name" value="LCL_NRPS-like"/>
    <property type="match status" value="1"/>
</dbReference>
<feature type="compositionally biased region" description="Basic and acidic residues" evidence="4">
    <location>
        <begin position="2234"/>
        <end position="2243"/>
    </location>
</feature>
<dbReference type="SUPFAM" id="SSF52777">
    <property type="entry name" value="CoA-dependent acyltransferases"/>
    <property type="match status" value="4"/>
</dbReference>
<dbReference type="InterPro" id="IPR025110">
    <property type="entry name" value="AMP-bd_C"/>
</dbReference>
<dbReference type="InterPro" id="IPR045851">
    <property type="entry name" value="AMP-bd_C_sf"/>
</dbReference>